<evidence type="ECO:0008006" key="3">
    <source>
        <dbReference type="Google" id="ProtNLM"/>
    </source>
</evidence>
<accession>A0A0D2H857</accession>
<dbReference type="GeneID" id="27705245"/>
<dbReference type="VEuPathDB" id="FungiDB:Z519_12317"/>
<sequence>MSFLKEMISWDLVQLAAHEIDYQSLVGRSNQRGLDKVQNVMSIEMLGSNDSGLFPTLCATRDFQATDPRDKVFAVLGLTQEASSSLAPDYNLSVSEVYRQAVRFLVQSIQDLTVLGDIDHSATEQSSAKSNNFSSWTPRYDKPRTCSILVRAYPPFQAAGQRIDMETIPSDSHSLALGGLRIDTLAVLGPVMTSDMIANGSGLCQIWNQCLNFVTSYPTGEHVLRAFSLTMAADKTLKGESAATDPNHDEDFAAYITETGHELKHLSSREHDALVLRAITGNALRYEGAVAMISTGRRFFTTGEGFMGLCPSGAKENDLVCVFFGGPLLYIIRPEENLFRFVGACYVHGRMDGSAVEEQIRHFAPMEMFSLH</sequence>
<dbReference type="AlphaFoldDB" id="A0A0D2H857"/>
<proteinExistence type="predicted"/>
<dbReference type="Pfam" id="PF26639">
    <property type="entry name" value="Het-6_barrel"/>
    <property type="match status" value="1"/>
</dbReference>
<gene>
    <name evidence="1" type="ORF">Z519_12317</name>
</gene>
<name>A0A0D2H857_CLAB1</name>
<evidence type="ECO:0000313" key="2">
    <source>
        <dbReference type="Proteomes" id="UP000053789"/>
    </source>
</evidence>
<organism evidence="1 2">
    <name type="scientific">Cladophialophora bantiana (strain ATCC 10958 / CBS 173.52 / CDC B-1940 / NIH 8579)</name>
    <name type="common">Xylohypha bantiana</name>
    <dbReference type="NCBI Taxonomy" id="1442370"/>
    <lineage>
        <taxon>Eukaryota</taxon>
        <taxon>Fungi</taxon>
        <taxon>Dikarya</taxon>
        <taxon>Ascomycota</taxon>
        <taxon>Pezizomycotina</taxon>
        <taxon>Eurotiomycetes</taxon>
        <taxon>Chaetothyriomycetidae</taxon>
        <taxon>Chaetothyriales</taxon>
        <taxon>Herpotrichiellaceae</taxon>
        <taxon>Cladophialophora</taxon>
    </lineage>
</organism>
<dbReference type="RefSeq" id="XP_016613689.1">
    <property type="nucleotide sequence ID" value="XM_016770023.1"/>
</dbReference>
<dbReference type="PANTHER" id="PTHR24148:SF64">
    <property type="entry name" value="HETEROKARYON INCOMPATIBILITY DOMAIN-CONTAINING PROTEIN"/>
    <property type="match status" value="1"/>
</dbReference>
<dbReference type="OrthoDB" id="4106239at2759"/>
<dbReference type="Proteomes" id="UP000053789">
    <property type="component" value="Unassembled WGS sequence"/>
</dbReference>
<reference evidence="1" key="1">
    <citation type="submission" date="2015-01" db="EMBL/GenBank/DDBJ databases">
        <title>The Genome Sequence of Cladophialophora bantiana CBS 173.52.</title>
        <authorList>
            <consortium name="The Broad Institute Genomics Platform"/>
            <person name="Cuomo C."/>
            <person name="de Hoog S."/>
            <person name="Gorbushina A."/>
            <person name="Stielow B."/>
            <person name="Teixiera M."/>
            <person name="Abouelleil A."/>
            <person name="Chapman S.B."/>
            <person name="Priest M."/>
            <person name="Young S.K."/>
            <person name="Wortman J."/>
            <person name="Nusbaum C."/>
            <person name="Birren B."/>
        </authorList>
    </citation>
    <scope>NUCLEOTIDE SEQUENCE [LARGE SCALE GENOMIC DNA]</scope>
    <source>
        <strain evidence="1">CBS 173.52</strain>
    </source>
</reference>
<dbReference type="InterPro" id="IPR052895">
    <property type="entry name" value="HetReg/Transcr_Mod"/>
</dbReference>
<dbReference type="PANTHER" id="PTHR24148">
    <property type="entry name" value="ANKYRIN REPEAT DOMAIN-CONTAINING PROTEIN 39 HOMOLOG-RELATED"/>
    <property type="match status" value="1"/>
</dbReference>
<dbReference type="EMBL" id="KN847007">
    <property type="protein sequence ID" value="KIW87020.1"/>
    <property type="molecule type" value="Genomic_DNA"/>
</dbReference>
<evidence type="ECO:0000313" key="1">
    <source>
        <dbReference type="EMBL" id="KIW87020.1"/>
    </source>
</evidence>
<protein>
    <recommendedName>
        <fullName evidence="3">Heterokaryon incompatibility domain-containing protein</fullName>
    </recommendedName>
</protein>
<dbReference type="HOGENOM" id="CLU_004184_8_1_1"/>
<keyword evidence="2" id="KW-1185">Reference proteome</keyword>